<evidence type="ECO:0000313" key="2">
    <source>
        <dbReference type="Proteomes" id="UP000820818"/>
    </source>
</evidence>
<protein>
    <submittedName>
        <fullName evidence="1">Uncharacterized protein</fullName>
    </submittedName>
</protein>
<organism evidence="1 2">
    <name type="scientific">Daphnia sinensis</name>
    <dbReference type="NCBI Taxonomy" id="1820382"/>
    <lineage>
        <taxon>Eukaryota</taxon>
        <taxon>Metazoa</taxon>
        <taxon>Ecdysozoa</taxon>
        <taxon>Arthropoda</taxon>
        <taxon>Crustacea</taxon>
        <taxon>Branchiopoda</taxon>
        <taxon>Diplostraca</taxon>
        <taxon>Cladocera</taxon>
        <taxon>Anomopoda</taxon>
        <taxon>Daphniidae</taxon>
        <taxon>Daphnia</taxon>
        <taxon>Daphnia similis group</taxon>
    </lineage>
</organism>
<proteinExistence type="predicted"/>
<dbReference type="Pfam" id="PF03237">
    <property type="entry name" value="Terminase_6N"/>
    <property type="match status" value="1"/>
</dbReference>
<reference evidence="1" key="1">
    <citation type="submission" date="2022-05" db="EMBL/GenBank/DDBJ databases">
        <title>A multi-omics perspective on studying reproductive biology in Daphnia sinensis.</title>
        <authorList>
            <person name="Jia J."/>
        </authorList>
    </citation>
    <scope>NUCLEOTIDE SEQUENCE</scope>
    <source>
        <strain evidence="1">WSL</strain>
    </source>
</reference>
<name>A0AAD5PMC0_9CRUS</name>
<accession>A0AAD5PMC0</accession>
<dbReference type="AlphaFoldDB" id="A0AAD5PMC0"/>
<dbReference type="Proteomes" id="UP000820818">
    <property type="component" value="Unassembled WGS sequence"/>
</dbReference>
<sequence>MSENISIKDKVKEEFVKCATDPVYFMKKYYMIQHPQRGRMLFNLYPFKKGIKTLQNNRFSIINKSRQLGISTLVSAYSLWLMLFNKDKNVLVIATTQMTAKNMVTKVRFAYQNLPSWLKIGASEDNRLSLRLVNGSQIKAVSAAGDAARSEAVSLLVIDEAAFIDRIEEIFTAAQQTLATGGGAIALSTPNGVGNWFHQTYTKAQKKENTFLPISLPWTVHPERDQTWRDQQDKDLGVRNAAQECDCNFVTSGNTVIPPDVLNWYEENMIKDPVETRYMDKSYWIWEYPDPMKVLHYRCRRCSWRRIRLLRFSRNRHRKSDSSRRIQITNRYERLRKSTVKCGNRVQQRIARYRERKHRMGRYPVCV</sequence>
<dbReference type="EMBL" id="WJBH02000124">
    <property type="protein sequence ID" value="KAI9550573.1"/>
    <property type="molecule type" value="Genomic_DNA"/>
</dbReference>
<dbReference type="InterPro" id="IPR027417">
    <property type="entry name" value="P-loop_NTPase"/>
</dbReference>
<comment type="caution">
    <text evidence="1">The sequence shown here is derived from an EMBL/GenBank/DDBJ whole genome shotgun (WGS) entry which is preliminary data.</text>
</comment>
<evidence type="ECO:0000313" key="1">
    <source>
        <dbReference type="EMBL" id="KAI9550573.1"/>
    </source>
</evidence>
<gene>
    <name evidence="1" type="ORF">GHT06_007443</name>
</gene>
<keyword evidence="2" id="KW-1185">Reference proteome</keyword>
<dbReference type="Gene3D" id="3.40.50.300">
    <property type="entry name" value="P-loop containing nucleotide triphosphate hydrolases"/>
    <property type="match status" value="1"/>
</dbReference>